<keyword evidence="3" id="KW-1185">Reference proteome</keyword>
<evidence type="ECO:0000313" key="3">
    <source>
        <dbReference type="Proteomes" id="UP000610846"/>
    </source>
</evidence>
<sequence length="137" mass="15217">MPALAWIAIGLLVAVAVLAGLAVVVRLRALTRRVGSFDCGLRTGAGVTQGIAHYCVGRIDWWRCWSFSVRPARSWSRHHLTIVGREPFEPSGSRPETYLVRCRYEGEELELTMPRAAYEGLASWLEAAPPGRRDLVV</sequence>
<accession>A0A927J1K3</accession>
<reference evidence="2" key="1">
    <citation type="journal article" date="2018" name="Curr. Microbiol.">
        <title>Cellulosimicrobium arenosum sp. nov., Isolated from Marine Sediment Sand.</title>
        <authorList>
            <person name="Oh M."/>
            <person name="Kim J.H."/>
            <person name="Yoon J.H."/>
            <person name="Schumann P."/>
            <person name="Kim W."/>
        </authorList>
    </citation>
    <scope>NUCLEOTIDE SEQUENCE</scope>
    <source>
        <strain evidence="2">KCTC 49039</strain>
    </source>
</reference>
<dbReference type="Pfam" id="PF10739">
    <property type="entry name" value="DUF2550"/>
    <property type="match status" value="1"/>
</dbReference>
<protein>
    <submittedName>
        <fullName evidence="2">DUF2550 domain-containing protein</fullName>
    </submittedName>
</protein>
<keyword evidence="1" id="KW-0472">Membrane</keyword>
<dbReference type="AlphaFoldDB" id="A0A927J1K3"/>
<dbReference type="RefSeq" id="WP_191829679.1">
    <property type="nucleotide sequence ID" value="NZ_JACYHB010000012.1"/>
</dbReference>
<organism evidence="2 3">
    <name type="scientific">Cellulosimicrobium arenosum</name>
    <dbReference type="NCBI Taxonomy" id="2708133"/>
    <lineage>
        <taxon>Bacteria</taxon>
        <taxon>Bacillati</taxon>
        <taxon>Actinomycetota</taxon>
        <taxon>Actinomycetes</taxon>
        <taxon>Micrococcales</taxon>
        <taxon>Promicromonosporaceae</taxon>
        <taxon>Cellulosimicrobium</taxon>
    </lineage>
</organism>
<dbReference type="InterPro" id="IPR019675">
    <property type="entry name" value="DUF2550"/>
</dbReference>
<name>A0A927J1K3_9MICO</name>
<evidence type="ECO:0000256" key="1">
    <source>
        <dbReference type="SAM" id="Phobius"/>
    </source>
</evidence>
<dbReference type="EMBL" id="JACYHB010000012">
    <property type="protein sequence ID" value="MBD8080100.1"/>
    <property type="molecule type" value="Genomic_DNA"/>
</dbReference>
<feature type="transmembrane region" description="Helical" evidence="1">
    <location>
        <begin position="6"/>
        <end position="27"/>
    </location>
</feature>
<comment type="caution">
    <text evidence="2">The sequence shown here is derived from an EMBL/GenBank/DDBJ whole genome shotgun (WGS) entry which is preliminary data.</text>
</comment>
<evidence type="ECO:0000313" key="2">
    <source>
        <dbReference type="EMBL" id="MBD8080100.1"/>
    </source>
</evidence>
<keyword evidence="1" id="KW-1133">Transmembrane helix</keyword>
<keyword evidence="1" id="KW-0812">Transmembrane</keyword>
<proteinExistence type="predicted"/>
<gene>
    <name evidence="2" type="ORF">IF651_13655</name>
</gene>
<reference evidence="2" key="2">
    <citation type="submission" date="2020-09" db="EMBL/GenBank/DDBJ databases">
        <authorList>
            <person name="Yu Y."/>
        </authorList>
    </citation>
    <scope>NUCLEOTIDE SEQUENCE</scope>
    <source>
        <strain evidence="2">KCTC 49039</strain>
    </source>
</reference>
<dbReference type="Proteomes" id="UP000610846">
    <property type="component" value="Unassembled WGS sequence"/>
</dbReference>